<gene>
    <name evidence="9" type="primary">trpF</name>
    <name evidence="11" type="ORF">EubceDRAFT1_1051</name>
</gene>
<dbReference type="SUPFAM" id="SSF51366">
    <property type="entry name" value="Ribulose-phoshate binding barrel"/>
    <property type="match status" value="1"/>
</dbReference>
<dbReference type="UniPathway" id="UPA00035">
    <property type="reaction ID" value="UER00042"/>
</dbReference>
<comment type="catalytic activity">
    <reaction evidence="1 9">
        <text>N-(5-phospho-beta-D-ribosyl)anthranilate = 1-(2-carboxyphenylamino)-1-deoxy-D-ribulose 5-phosphate</text>
        <dbReference type="Rhea" id="RHEA:21540"/>
        <dbReference type="ChEBI" id="CHEBI:18277"/>
        <dbReference type="ChEBI" id="CHEBI:58613"/>
        <dbReference type="EC" id="5.3.1.24"/>
    </reaction>
</comment>
<dbReference type="InterPro" id="IPR013785">
    <property type="entry name" value="Aldolase_TIM"/>
</dbReference>
<dbReference type="CDD" id="cd00405">
    <property type="entry name" value="PRAI"/>
    <property type="match status" value="1"/>
</dbReference>
<protein>
    <recommendedName>
        <fullName evidence="4 9">N-(5'-phosphoribosyl)anthranilate isomerase</fullName>
        <shortName evidence="9">PRAI</shortName>
        <ecNumber evidence="3 9">5.3.1.24</ecNumber>
    </recommendedName>
</protein>
<evidence type="ECO:0000259" key="10">
    <source>
        <dbReference type="Pfam" id="PF00697"/>
    </source>
</evidence>
<evidence type="ECO:0000313" key="11">
    <source>
        <dbReference type="EMBL" id="EIM56869.1"/>
    </source>
</evidence>
<evidence type="ECO:0000256" key="7">
    <source>
        <dbReference type="ARBA" id="ARBA00023141"/>
    </source>
</evidence>
<reference evidence="11 12" key="1">
    <citation type="submission" date="2010-08" db="EMBL/GenBank/DDBJ databases">
        <authorList>
            <consortium name="US DOE Joint Genome Institute (JGI-PGF)"/>
            <person name="Lucas S."/>
            <person name="Copeland A."/>
            <person name="Lapidus A."/>
            <person name="Cheng J.-F."/>
            <person name="Bruce D."/>
            <person name="Goodwin L."/>
            <person name="Pitluck S."/>
            <person name="Land M.L."/>
            <person name="Hauser L."/>
            <person name="Chang Y.-J."/>
            <person name="Anderson I.J."/>
            <person name="Johnson E."/>
            <person name="Mulhopadhyay B."/>
            <person name="Kyrpides N."/>
            <person name="Woyke T.J."/>
        </authorList>
    </citation>
    <scope>NUCLEOTIDE SEQUENCE [LARGE SCALE GENOMIC DNA]</scope>
    <source>
        <strain evidence="11 12">6</strain>
    </source>
</reference>
<keyword evidence="7 9" id="KW-0057">Aromatic amino acid biosynthesis</keyword>
<evidence type="ECO:0000256" key="4">
    <source>
        <dbReference type="ARBA" id="ARBA00022272"/>
    </source>
</evidence>
<comment type="pathway">
    <text evidence="2 9">Amino-acid biosynthesis; L-tryptophan biosynthesis; L-tryptophan from chorismate: step 3/5.</text>
</comment>
<keyword evidence="6 9" id="KW-0822">Tryptophan biosynthesis</keyword>
<proteinExistence type="inferred from homology"/>
<dbReference type="EC" id="5.3.1.24" evidence="3 9"/>
<dbReference type="InterPro" id="IPR001240">
    <property type="entry name" value="PRAI_dom"/>
</dbReference>
<name>I5ASU6_EUBC6</name>
<feature type="domain" description="N-(5'phosphoribosyl) anthranilate isomerase (PRAI)" evidence="10">
    <location>
        <begin position="9"/>
        <end position="203"/>
    </location>
</feature>
<dbReference type="OrthoDB" id="9786954at2"/>
<dbReference type="InterPro" id="IPR011060">
    <property type="entry name" value="RibuloseP-bd_barrel"/>
</dbReference>
<dbReference type="GO" id="GO:0004640">
    <property type="term" value="F:phosphoribosylanthranilate isomerase activity"/>
    <property type="evidence" value="ECO:0007669"/>
    <property type="project" value="UniProtKB-UniRule"/>
</dbReference>
<evidence type="ECO:0000256" key="9">
    <source>
        <dbReference type="HAMAP-Rule" id="MF_00135"/>
    </source>
</evidence>
<evidence type="ECO:0000256" key="5">
    <source>
        <dbReference type="ARBA" id="ARBA00022605"/>
    </source>
</evidence>
<dbReference type="eggNOG" id="COG0135">
    <property type="taxonomic scope" value="Bacteria"/>
</dbReference>
<keyword evidence="8 9" id="KW-0413">Isomerase</keyword>
<dbReference type="AlphaFoldDB" id="I5ASU6"/>
<evidence type="ECO:0000256" key="1">
    <source>
        <dbReference type="ARBA" id="ARBA00001164"/>
    </source>
</evidence>
<keyword evidence="5 9" id="KW-0028">Amino-acid biosynthesis</keyword>
<dbReference type="GO" id="GO:0000162">
    <property type="term" value="P:L-tryptophan biosynthetic process"/>
    <property type="evidence" value="ECO:0007669"/>
    <property type="project" value="UniProtKB-UniRule"/>
</dbReference>
<sequence>MEKRTTKIKLCGMRTVEDIEAVNSCRPDFAGIICTDGFRRYIPWQEALELKERLDPSIACVGVFVNETYEYVETYLKRGIIDVVQLHGREDNYYIEQLRRVMMYQGTVAPVIKAFTVRSREDIEEASRSTADYILLDNGTGSGESFDWSLLEDVGRKFFLAGGLGPENVAAAVEQLQPFAVDMSSRIETDFKKDPVKMHQAVEAVRNLLKTGDCIGQTETGALCFS</sequence>
<evidence type="ECO:0000256" key="6">
    <source>
        <dbReference type="ARBA" id="ARBA00022822"/>
    </source>
</evidence>
<reference evidence="11 12" key="2">
    <citation type="submission" date="2012-02" db="EMBL/GenBank/DDBJ databases">
        <title>Improved High-Quality Draft sequence of Eubacterium cellulosolvens 6.</title>
        <authorList>
            <consortium name="US DOE Joint Genome Institute"/>
            <person name="Lucas S."/>
            <person name="Han J."/>
            <person name="Lapidus A."/>
            <person name="Cheng J.-F."/>
            <person name="Goodwin L."/>
            <person name="Pitluck S."/>
            <person name="Peters L."/>
            <person name="Mikhailova N."/>
            <person name="Gu W."/>
            <person name="Detter J.C."/>
            <person name="Han C."/>
            <person name="Tapia R."/>
            <person name="Land M."/>
            <person name="Hauser L."/>
            <person name="Kyrpides N."/>
            <person name="Ivanova N."/>
            <person name="Pagani I."/>
            <person name="Johnson E."/>
            <person name="Mukhopadhyay B."/>
            <person name="Anderson I."/>
            <person name="Woyke T."/>
        </authorList>
    </citation>
    <scope>NUCLEOTIDE SEQUENCE [LARGE SCALE GENOMIC DNA]</scope>
    <source>
        <strain evidence="11 12">6</strain>
    </source>
</reference>
<dbReference type="Gene3D" id="3.20.20.70">
    <property type="entry name" value="Aldolase class I"/>
    <property type="match status" value="1"/>
</dbReference>
<dbReference type="HAMAP" id="MF_00135">
    <property type="entry name" value="PRAI"/>
    <property type="match status" value="1"/>
</dbReference>
<keyword evidence="12" id="KW-1185">Reference proteome</keyword>
<dbReference type="EMBL" id="CM001487">
    <property type="protein sequence ID" value="EIM56869.1"/>
    <property type="molecule type" value="Genomic_DNA"/>
</dbReference>
<dbReference type="Proteomes" id="UP000005753">
    <property type="component" value="Chromosome"/>
</dbReference>
<dbReference type="HOGENOM" id="CLU_076364_1_0_9"/>
<dbReference type="InterPro" id="IPR044643">
    <property type="entry name" value="TrpF_fam"/>
</dbReference>
<evidence type="ECO:0000313" key="12">
    <source>
        <dbReference type="Proteomes" id="UP000005753"/>
    </source>
</evidence>
<comment type="similarity">
    <text evidence="9">Belongs to the TrpF family.</text>
</comment>
<dbReference type="Pfam" id="PF00697">
    <property type="entry name" value="PRAI"/>
    <property type="match status" value="1"/>
</dbReference>
<dbReference type="STRING" id="633697.EubceDRAFT1_1051"/>
<accession>I5ASU6</accession>
<organism evidence="11 12">
    <name type="scientific">Eubacterium cellulosolvens (strain ATCC 43171 / JCM 9499 / 6)</name>
    <name type="common">Cillobacterium cellulosolvens</name>
    <dbReference type="NCBI Taxonomy" id="633697"/>
    <lineage>
        <taxon>Bacteria</taxon>
        <taxon>Bacillati</taxon>
        <taxon>Bacillota</taxon>
        <taxon>Clostridia</taxon>
        <taxon>Eubacteriales</taxon>
        <taxon>Eubacteriaceae</taxon>
        <taxon>Eubacterium</taxon>
    </lineage>
</organism>
<dbReference type="PANTHER" id="PTHR42894:SF1">
    <property type="entry name" value="N-(5'-PHOSPHORIBOSYL)ANTHRANILATE ISOMERASE"/>
    <property type="match status" value="1"/>
</dbReference>
<dbReference type="PANTHER" id="PTHR42894">
    <property type="entry name" value="N-(5'-PHOSPHORIBOSYL)ANTHRANILATE ISOMERASE"/>
    <property type="match status" value="1"/>
</dbReference>
<evidence type="ECO:0000256" key="8">
    <source>
        <dbReference type="ARBA" id="ARBA00023235"/>
    </source>
</evidence>
<evidence type="ECO:0000256" key="2">
    <source>
        <dbReference type="ARBA" id="ARBA00004664"/>
    </source>
</evidence>
<evidence type="ECO:0000256" key="3">
    <source>
        <dbReference type="ARBA" id="ARBA00012572"/>
    </source>
</evidence>